<dbReference type="EMBL" id="CAIIXF020000011">
    <property type="protein sequence ID" value="CAH1799112.1"/>
    <property type="molecule type" value="Genomic_DNA"/>
</dbReference>
<dbReference type="Pfam" id="PF00193">
    <property type="entry name" value="Xlink"/>
    <property type="match status" value="1"/>
</dbReference>
<comment type="subcellular location">
    <subcellularLocation>
        <location evidence="1">Membrane</location>
        <topology evidence="1">Single-pass membrane protein</topology>
    </subcellularLocation>
</comment>
<dbReference type="SUPFAM" id="SSF57414">
    <property type="entry name" value="Hairpin loop containing domain-like"/>
    <property type="match status" value="1"/>
</dbReference>
<dbReference type="SUPFAM" id="SSF56436">
    <property type="entry name" value="C-type lectin-like"/>
    <property type="match status" value="1"/>
</dbReference>
<keyword evidence="8" id="KW-0325">Glycoprotein</keyword>
<gene>
    <name evidence="9" type="ORF">OFUS_LOCUS23165</name>
</gene>
<evidence type="ECO:0000313" key="9">
    <source>
        <dbReference type="EMBL" id="CAH1799112.1"/>
    </source>
</evidence>
<keyword evidence="6" id="KW-1015">Disulfide bond</keyword>
<dbReference type="PANTHER" id="PTHR10225:SF5">
    <property type="entry name" value="C-TYPE LECTIN DOMAIN-CONTAINING PROTEIN"/>
    <property type="match status" value="1"/>
</dbReference>
<dbReference type="GO" id="GO:0005886">
    <property type="term" value="C:plasma membrane"/>
    <property type="evidence" value="ECO:0007669"/>
    <property type="project" value="TreeGrafter"/>
</dbReference>
<dbReference type="InterPro" id="IPR016186">
    <property type="entry name" value="C-type_lectin-like/link_sf"/>
</dbReference>
<evidence type="ECO:0000256" key="1">
    <source>
        <dbReference type="ARBA" id="ARBA00004167"/>
    </source>
</evidence>
<evidence type="ECO:0000313" key="10">
    <source>
        <dbReference type="Proteomes" id="UP000749559"/>
    </source>
</evidence>
<dbReference type="GO" id="GO:0005540">
    <property type="term" value="F:hyaluronic acid binding"/>
    <property type="evidence" value="ECO:0007669"/>
    <property type="project" value="InterPro"/>
</dbReference>
<keyword evidence="2" id="KW-0812">Transmembrane</keyword>
<dbReference type="InterPro" id="IPR016187">
    <property type="entry name" value="CTDL_fold"/>
</dbReference>
<accession>A0A8J1TC30</accession>
<reference evidence="9" key="1">
    <citation type="submission" date="2022-03" db="EMBL/GenBank/DDBJ databases">
        <authorList>
            <person name="Martin C."/>
        </authorList>
    </citation>
    <scope>NUCLEOTIDE SEQUENCE</scope>
</reference>
<dbReference type="PANTHER" id="PTHR10225">
    <property type="entry name" value="HYALURONAN RECEPTOR"/>
    <property type="match status" value="1"/>
</dbReference>
<dbReference type="AlphaFoldDB" id="A0A8J1TC30"/>
<protein>
    <submittedName>
        <fullName evidence="9">Uncharacterized protein</fullName>
    </submittedName>
</protein>
<dbReference type="Pfam" id="PF00024">
    <property type="entry name" value="PAN_1"/>
    <property type="match status" value="1"/>
</dbReference>
<keyword evidence="4" id="KW-1133">Transmembrane helix</keyword>
<dbReference type="InterPro" id="IPR003609">
    <property type="entry name" value="Pan_app"/>
</dbReference>
<evidence type="ECO:0000256" key="8">
    <source>
        <dbReference type="ARBA" id="ARBA00023180"/>
    </source>
</evidence>
<dbReference type="GO" id="GO:0004888">
    <property type="term" value="F:transmembrane signaling receptor activity"/>
    <property type="evidence" value="ECO:0007669"/>
    <property type="project" value="TreeGrafter"/>
</dbReference>
<evidence type="ECO:0000256" key="6">
    <source>
        <dbReference type="ARBA" id="ARBA00023157"/>
    </source>
</evidence>
<keyword evidence="5" id="KW-0472">Membrane</keyword>
<dbReference type="SMART" id="SM00445">
    <property type="entry name" value="LINK"/>
    <property type="match status" value="1"/>
</dbReference>
<evidence type="ECO:0000256" key="2">
    <source>
        <dbReference type="ARBA" id="ARBA00022692"/>
    </source>
</evidence>
<evidence type="ECO:0000256" key="4">
    <source>
        <dbReference type="ARBA" id="ARBA00022989"/>
    </source>
</evidence>
<evidence type="ECO:0000256" key="3">
    <source>
        <dbReference type="ARBA" id="ARBA00022729"/>
    </source>
</evidence>
<dbReference type="Gene3D" id="3.10.100.10">
    <property type="entry name" value="Mannose-Binding Protein A, subunit A"/>
    <property type="match status" value="1"/>
</dbReference>
<evidence type="ECO:0000256" key="7">
    <source>
        <dbReference type="ARBA" id="ARBA00023170"/>
    </source>
</evidence>
<comment type="caution">
    <text evidence="9">The sequence shown here is derived from an EMBL/GenBank/DDBJ whole genome shotgun (WGS) entry which is preliminary data.</text>
</comment>
<dbReference type="GO" id="GO:0007155">
    <property type="term" value="P:cell adhesion"/>
    <property type="evidence" value="ECO:0007669"/>
    <property type="project" value="InterPro"/>
</dbReference>
<dbReference type="InterPro" id="IPR000538">
    <property type="entry name" value="Link_dom"/>
</dbReference>
<keyword evidence="3" id="KW-0732">Signal</keyword>
<evidence type="ECO:0000256" key="5">
    <source>
        <dbReference type="ARBA" id="ARBA00023136"/>
    </source>
</evidence>
<dbReference type="Proteomes" id="UP000749559">
    <property type="component" value="Unassembled WGS sequence"/>
</dbReference>
<proteinExistence type="predicted"/>
<dbReference type="PROSITE" id="PS50963">
    <property type="entry name" value="LINK_2"/>
    <property type="match status" value="1"/>
</dbReference>
<name>A0A8J1TC30_OWEFU</name>
<dbReference type="InterPro" id="IPR043210">
    <property type="entry name" value="CD44_antigen-like"/>
</dbReference>
<keyword evidence="7" id="KW-0675">Receptor</keyword>
<organism evidence="9 10">
    <name type="scientific">Owenia fusiformis</name>
    <name type="common">Polychaete worm</name>
    <dbReference type="NCBI Taxonomy" id="6347"/>
    <lineage>
        <taxon>Eukaryota</taxon>
        <taxon>Metazoa</taxon>
        <taxon>Spiralia</taxon>
        <taxon>Lophotrochozoa</taxon>
        <taxon>Annelida</taxon>
        <taxon>Polychaeta</taxon>
        <taxon>Sedentaria</taxon>
        <taxon>Canalipalpata</taxon>
        <taxon>Sabellida</taxon>
        <taxon>Oweniida</taxon>
        <taxon>Oweniidae</taxon>
        <taxon>Owenia</taxon>
    </lineage>
</organism>
<keyword evidence="10" id="KW-1185">Reference proteome</keyword>
<sequence length="207" mass="22510">MKHIIVTCVMIGIGVFFTDQAQVKSNYFKIGGVGRRVNGTATERFFDVVQTTECVVRCIHTIGCLSFNYNPVTLECLVYTVGGLEKYDDANWVYGYAKRGAGVFHVNGPWGKYSIADPTVAESVCTNSYNAKSLATRDQLAEMVANGFFLCRCGWIADGSSVIPLNYTTNNCMDNDVPPGVINCVSPGGPLPGYAPNGQDAFCYTDF</sequence>